<keyword evidence="2" id="KW-0255">Endonuclease</keyword>
<name>A0ABV7CPU4_9GAMM</name>
<sequence>MDRTSYFHENYDIISSYINLTKEEKVYIGTKEQRVCRFCDRSSPDVDFKKIAHAIPEFTGNKSLLAYDECDVCNEKFSRTIEDHLAKYLGVQRTLAAVDGKKGIPTYVGRDGKTKISMKDQVISLTSYEDDKIYEIDEENKSIKITAHKQPYIPAAAFKCFVKMAISVAPKQELSSLKHLITWVGLESHTYESLSYRPFIVFEQFTPGPKPYSGVTIFLLRRKDTVNDAPYMQFVIAFANTMFQIILPMPDEDSEILGKPIQLTLFPTPFDKHHEYGNTLLTEVDLSSFETIKNEESISYLAYESHEKNTF</sequence>
<dbReference type="Pfam" id="PF14279">
    <property type="entry name" value="HNH_5"/>
    <property type="match status" value="1"/>
</dbReference>
<keyword evidence="2" id="KW-0378">Hydrolase</keyword>
<organism evidence="2 3">
    <name type="scientific">Pseudoalteromonas fenneropenaei</name>
    <dbReference type="NCBI Taxonomy" id="1737459"/>
    <lineage>
        <taxon>Bacteria</taxon>
        <taxon>Pseudomonadati</taxon>
        <taxon>Pseudomonadota</taxon>
        <taxon>Gammaproteobacteria</taxon>
        <taxon>Alteromonadales</taxon>
        <taxon>Pseudoalteromonadaceae</taxon>
        <taxon>Pseudoalteromonas</taxon>
    </lineage>
</organism>
<dbReference type="RefSeq" id="WP_377128470.1">
    <property type="nucleotide sequence ID" value="NZ_JBHRSD010000047.1"/>
</dbReference>
<evidence type="ECO:0000313" key="2">
    <source>
        <dbReference type="EMBL" id="MFC3034692.1"/>
    </source>
</evidence>
<reference evidence="3" key="1">
    <citation type="journal article" date="2019" name="Int. J. Syst. Evol. Microbiol.">
        <title>The Global Catalogue of Microorganisms (GCM) 10K type strain sequencing project: providing services to taxonomists for standard genome sequencing and annotation.</title>
        <authorList>
            <consortium name="The Broad Institute Genomics Platform"/>
            <consortium name="The Broad Institute Genome Sequencing Center for Infectious Disease"/>
            <person name="Wu L."/>
            <person name="Ma J."/>
        </authorList>
    </citation>
    <scope>NUCLEOTIDE SEQUENCE [LARGE SCALE GENOMIC DNA]</scope>
    <source>
        <strain evidence="3">KCTC 42730</strain>
    </source>
</reference>
<keyword evidence="3" id="KW-1185">Reference proteome</keyword>
<evidence type="ECO:0000313" key="3">
    <source>
        <dbReference type="Proteomes" id="UP001595453"/>
    </source>
</evidence>
<dbReference type="EMBL" id="JBHRSD010000047">
    <property type="protein sequence ID" value="MFC3034692.1"/>
    <property type="molecule type" value="Genomic_DNA"/>
</dbReference>
<dbReference type="Proteomes" id="UP001595453">
    <property type="component" value="Unassembled WGS sequence"/>
</dbReference>
<dbReference type="GO" id="GO:0004519">
    <property type="term" value="F:endonuclease activity"/>
    <property type="evidence" value="ECO:0007669"/>
    <property type="project" value="UniProtKB-KW"/>
</dbReference>
<proteinExistence type="predicted"/>
<feature type="domain" description="HNH endonuclease 5" evidence="1">
    <location>
        <begin position="36"/>
        <end position="87"/>
    </location>
</feature>
<accession>A0ABV7CPU4</accession>
<dbReference type="InterPro" id="IPR029471">
    <property type="entry name" value="HNH_5"/>
</dbReference>
<protein>
    <submittedName>
        <fullName evidence="2">HNH endonuclease</fullName>
    </submittedName>
</protein>
<comment type="caution">
    <text evidence="2">The sequence shown here is derived from an EMBL/GenBank/DDBJ whole genome shotgun (WGS) entry which is preliminary data.</text>
</comment>
<evidence type="ECO:0000259" key="1">
    <source>
        <dbReference type="Pfam" id="PF14279"/>
    </source>
</evidence>
<gene>
    <name evidence="2" type="ORF">ACFOEE_19490</name>
</gene>
<keyword evidence="2" id="KW-0540">Nuclease</keyword>